<evidence type="ECO:0000256" key="1">
    <source>
        <dbReference type="ARBA" id="ARBA00004651"/>
    </source>
</evidence>
<dbReference type="eggNOG" id="COG2807">
    <property type="taxonomic scope" value="Bacteria"/>
</dbReference>
<evidence type="ECO:0000256" key="3">
    <source>
        <dbReference type="ARBA" id="ARBA00022692"/>
    </source>
</evidence>
<dbReference type="RefSeq" id="WP_021298424.1">
    <property type="nucleotide sequence ID" value="NZ_AURB01000190.1"/>
</dbReference>
<keyword evidence="2" id="KW-0813">Transport</keyword>
<sequence>MDSQSITLEHRPARASNVILIVGIVLIAANLRAAITGVGPLVDEICRDTGLSSTLAGMLTTLPLLAFAIISPLAPVIARKIGMEYSLGASLLLLTFGIIVRHFSPNALLFVGMLLAGAGIAMGNVLLPGLIKRDFPTGVGLMTGVYSVSMNVWAAIASGISVPVAHIPGVGWRGSMLSWAVLSILTLIIWLPQLRKRHIPQIRHSQLNLWKSGLAWQVTFFMGLQSFVFYVNVAWLPDILQSRGMSATAAGWMLSLMQFVSLPASFLVPVMAGKRSSQRGLVIATVALFLVGYAGLLSGLNSLNWLWIILIGVAGGSSISLALAFFGLRSQTADEAAKLSGMAQSIGYLLAAAGPILIGFLHDAIGSWTVPLIILVVAIVLFFICGLGAGRNAYVGGNHRR</sequence>
<dbReference type="PANTHER" id="PTHR23523:SF2">
    <property type="entry name" value="2-NITROIMIDAZOLE TRANSPORTER"/>
    <property type="match status" value="1"/>
</dbReference>
<evidence type="ECO:0000256" key="5">
    <source>
        <dbReference type="ARBA" id="ARBA00023136"/>
    </source>
</evidence>
<dbReference type="PANTHER" id="PTHR23523">
    <property type="match status" value="1"/>
</dbReference>
<dbReference type="Gene3D" id="1.20.1250.20">
    <property type="entry name" value="MFS general substrate transporter like domains"/>
    <property type="match status" value="2"/>
</dbReference>
<dbReference type="InterPro" id="IPR036259">
    <property type="entry name" value="MFS_trans_sf"/>
</dbReference>
<dbReference type="GO" id="GO:0022857">
    <property type="term" value="F:transmembrane transporter activity"/>
    <property type="evidence" value="ECO:0007669"/>
    <property type="project" value="InterPro"/>
</dbReference>
<keyword evidence="5" id="KW-0472">Membrane</keyword>
<evidence type="ECO:0000256" key="2">
    <source>
        <dbReference type="ARBA" id="ARBA00022448"/>
    </source>
</evidence>
<reference evidence="7" key="1">
    <citation type="journal article" date="2022" name="G3 (Bethesda)">
        <title>Unveiling the complete genome sequence of Alicyclobacillus acidoterrestris DSM 3922T, a taint-producing strain.</title>
        <authorList>
            <person name="Leonardo I.C."/>
            <person name="Barreto Crespo M.T."/>
            <person name="Gaspar F.B."/>
        </authorList>
    </citation>
    <scope>NUCLEOTIDE SEQUENCE [LARGE SCALE GENOMIC DNA]</scope>
    <source>
        <strain evidence="7">DSM 3922</strain>
    </source>
</reference>
<dbReference type="AlphaFoldDB" id="T0BMV1"/>
<dbReference type="GO" id="GO:0005886">
    <property type="term" value="C:plasma membrane"/>
    <property type="evidence" value="ECO:0007669"/>
    <property type="project" value="UniProtKB-SubCell"/>
</dbReference>
<dbReference type="Proteomes" id="UP000829401">
    <property type="component" value="Chromosome"/>
</dbReference>
<comment type="subcellular location">
    <subcellularLocation>
        <location evidence="1">Cell membrane</location>
        <topology evidence="1">Multi-pass membrane protein</topology>
    </subcellularLocation>
</comment>
<dbReference type="CDD" id="cd17339">
    <property type="entry name" value="MFS_NIMT_CynX_like"/>
    <property type="match status" value="1"/>
</dbReference>
<gene>
    <name evidence="6" type="ORF">K1I37_04240</name>
</gene>
<protein>
    <submittedName>
        <fullName evidence="6">MFS transporter</fullName>
    </submittedName>
</protein>
<proteinExistence type="predicted"/>
<evidence type="ECO:0000313" key="7">
    <source>
        <dbReference type="Proteomes" id="UP000829401"/>
    </source>
</evidence>
<dbReference type="InterPro" id="IPR011701">
    <property type="entry name" value="MFS"/>
</dbReference>
<accession>A0A9E7D0F4</accession>
<dbReference type="InterPro" id="IPR020846">
    <property type="entry name" value="MFS_dom"/>
</dbReference>
<name>T0BMV1_ALIAG</name>
<evidence type="ECO:0000313" key="6">
    <source>
        <dbReference type="EMBL" id="UNO49747.1"/>
    </source>
</evidence>
<organism evidence="6 7">
    <name type="scientific">Alicyclobacillus acidoterrestris (strain ATCC 49025 / DSM 3922 / CIP 106132 / NCIMB 13137 / GD3B)</name>
    <dbReference type="NCBI Taxonomy" id="1356854"/>
    <lineage>
        <taxon>Bacteria</taxon>
        <taxon>Bacillati</taxon>
        <taxon>Bacillota</taxon>
        <taxon>Bacilli</taxon>
        <taxon>Bacillales</taxon>
        <taxon>Alicyclobacillaceae</taxon>
        <taxon>Alicyclobacillus</taxon>
    </lineage>
</organism>
<accession>T0BMV1</accession>
<dbReference type="Pfam" id="PF07690">
    <property type="entry name" value="MFS_1"/>
    <property type="match status" value="1"/>
</dbReference>
<evidence type="ECO:0000256" key="4">
    <source>
        <dbReference type="ARBA" id="ARBA00022989"/>
    </source>
</evidence>
<dbReference type="SUPFAM" id="SSF103473">
    <property type="entry name" value="MFS general substrate transporter"/>
    <property type="match status" value="1"/>
</dbReference>
<keyword evidence="7" id="KW-1185">Reference proteome</keyword>
<dbReference type="PROSITE" id="PS50850">
    <property type="entry name" value="MFS"/>
    <property type="match status" value="1"/>
</dbReference>
<dbReference type="InterPro" id="IPR052524">
    <property type="entry name" value="MFS_Cyanate_Porter"/>
</dbReference>
<keyword evidence="4" id="KW-1133">Transmembrane helix</keyword>
<dbReference type="EMBL" id="CP080467">
    <property type="protein sequence ID" value="UNO49747.1"/>
    <property type="molecule type" value="Genomic_DNA"/>
</dbReference>
<keyword evidence="3" id="KW-0812">Transmembrane</keyword>
<dbReference type="KEGG" id="aaco:K1I37_04240"/>